<dbReference type="GO" id="GO:0005634">
    <property type="term" value="C:nucleus"/>
    <property type="evidence" value="ECO:0007669"/>
    <property type="project" value="TreeGrafter"/>
</dbReference>
<organism evidence="4 5">
    <name type="scientific">Lentinula detonsa</name>
    <dbReference type="NCBI Taxonomy" id="2804962"/>
    <lineage>
        <taxon>Eukaryota</taxon>
        <taxon>Fungi</taxon>
        <taxon>Dikarya</taxon>
        <taxon>Basidiomycota</taxon>
        <taxon>Agaricomycotina</taxon>
        <taxon>Agaricomycetes</taxon>
        <taxon>Agaricomycetidae</taxon>
        <taxon>Agaricales</taxon>
        <taxon>Marasmiineae</taxon>
        <taxon>Omphalotaceae</taxon>
        <taxon>Lentinula</taxon>
    </lineage>
</organism>
<dbReference type="Pfam" id="PF05368">
    <property type="entry name" value="NmrA"/>
    <property type="match status" value="1"/>
</dbReference>
<dbReference type="PANTHER" id="PTHR42748">
    <property type="entry name" value="NITROGEN METABOLITE REPRESSION PROTEIN NMRA FAMILY MEMBER"/>
    <property type="match status" value="1"/>
</dbReference>
<dbReference type="EMBL" id="JANVFU010000008">
    <property type="protein sequence ID" value="KAJ3743679.1"/>
    <property type="molecule type" value="Genomic_DNA"/>
</dbReference>
<proteinExistence type="inferred from homology"/>
<evidence type="ECO:0000256" key="1">
    <source>
        <dbReference type="ARBA" id="ARBA00006328"/>
    </source>
</evidence>
<dbReference type="InterPro" id="IPR051164">
    <property type="entry name" value="NmrA-like_oxidored"/>
</dbReference>
<reference evidence="4 5" key="1">
    <citation type="journal article" date="2023" name="Proc. Natl. Acad. Sci. U.S.A.">
        <title>A global phylogenomic analysis of the shiitake genus Lentinula.</title>
        <authorList>
            <person name="Sierra-Patev S."/>
            <person name="Min B."/>
            <person name="Naranjo-Ortiz M."/>
            <person name="Looney B."/>
            <person name="Konkel Z."/>
            <person name="Slot J.C."/>
            <person name="Sakamoto Y."/>
            <person name="Steenwyk J.L."/>
            <person name="Rokas A."/>
            <person name="Carro J."/>
            <person name="Camarero S."/>
            <person name="Ferreira P."/>
            <person name="Molpeceres G."/>
            <person name="Ruiz-Duenas F.J."/>
            <person name="Serrano A."/>
            <person name="Henrissat B."/>
            <person name="Drula E."/>
            <person name="Hughes K.W."/>
            <person name="Mata J.L."/>
            <person name="Ishikawa N.K."/>
            <person name="Vargas-Isla R."/>
            <person name="Ushijima S."/>
            <person name="Smith C.A."/>
            <person name="Donoghue J."/>
            <person name="Ahrendt S."/>
            <person name="Andreopoulos W."/>
            <person name="He G."/>
            <person name="LaButti K."/>
            <person name="Lipzen A."/>
            <person name="Ng V."/>
            <person name="Riley R."/>
            <person name="Sandor L."/>
            <person name="Barry K."/>
            <person name="Martinez A.T."/>
            <person name="Xiao Y."/>
            <person name="Gibbons J.G."/>
            <person name="Terashima K."/>
            <person name="Grigoriev I.V."/>
            <person name="Hibbett D."/>
        </authorList>
    </citation>
    <scope>NUCLEOTIDE SEQUENCE [LARGE SCALE GENOMIC DNA]</scope>
    <source>
        <strain evidence="4 5">TFB7810</strain>
    </source>
</reference>
<accession>A0A9W8NZ21</accession>
<sequence>MNEDMKEILVIGGTGAQGRMVVKVLAQSKQYRVRILTRNSKSSGAQDLASLPNVTLMEGRQDNQKDLHRAFQGVYGAWVNTDGFSLNEKDELFYGIRAYEIAQQEHVQHYIWASLPYTLKYGNWDEKYYAVHANSKGRIRDFVLAQGQEGMKSSILTTVPYMEMLLDGMFVPKEQTDGSFVWRNPATTGRIPLIALEDVGHYSLWLFDNIPESAGLDLKIATEYVTFEDIVNTFTRVTHKKGIHKSLSLEEYLPLAEPFPNAPINWYAGPDVARDESTRLWRESISGFWRYWNEELDGFANMDLLDRIHPNRIKSLEEWMEKVGYDGRMKPIMKGPEGLRREKMRSKRNSKL</sequence>
<dbReference type="InterPro" id="IPR036291">
    <property type="entry name" value="NAD(P)-bd_dom_sf"/>
</dbReference>
<name>A0A9W8NZ21_9AGAR</name>
<keyword evidence="2" id="KW-0521">NADP</keyword>
<comment type="caution">
    <text evidence="4">The sequence shown here is derived from an EMBL/GenBank/DDBJ whole genome shotgun (WGS) entry which is preliminary data.</text>
</comment>
<protein>
    <submittedName>
        <fullName evidence="4">NmrA family protein</fullName>
    </submittedName>
</protein>
<evidence type="ECO:0000259" key="3">
    <source>
        <dbReference type="Pfam" id="PF05368"/>
    </source>
</evidence>
<evidence type="ECO:0000256" key="2">
    <source>
        <dbReference type="ARBA" id="ARBA00022857"/>
    </source>
</evidence>
<dbReference type="SUPFAM" id="SSF51735">
    <property type="entry name" value="NAD(P)-binding Rossmann-fold domains"/>
    <property type="match status" value="1"/>
</dbReference>
<evidence type="ECO:0000313" key="5">
    <source>
        <dbReference type="Proteomes" id="UP001142393"/>
    </source>
</evidence>
<feature type="domain" description="NmrA-like" evidence="3">
    <location>
        <begin position="6"/>
        <end position="245"/>
    </location>
</feature>
<dbReference type="Gene3D" id="3.40.50.720">
    <property type="entry name" value="NAD(P)-binding Rossmann-like Domain"/>
    <property type="match status" value="1"/>
</dbReference>
<dbReference type="AlphaFoldDB" id="A0A9W8NZ21"/>
<dbReference type="Gene3D" id="3.90.25.10">
    <property type="entry name" value="UDP-galactose 4-epimerase, domain 1"/>
    <property type="match status" value="1"/>
</dbReference>
<keyword evidence="5" id="KW-1185">Reference proteome</keyword>
<comment type="similarity">
    <text evidence="1">Belongs to the NmrA-type oxidoreductase family.</text>
</comment>
<dbReference type="Proteomes" id="UP001142393">
    <property type="component" value="Unassembled WGS sequence"/>
</dbReference>
<gene>
    <name evidence="4" type="ORF">DFH05DRAFT_1236036</name>
</gene>
<evidence type="ECO:0000313" key="4">
    <source>
        <dbReference type="EMBL" id="KAJ3743679.1"/>
    </source>
</evidence>
<dbReference type="PANTHER" id="PTHR42748:SF14">
    <property type="entry name" value="SNOAL-LIKE DOMAIN-CONTAINING PROTEIN"/>
    <property type="match status" value="1"/>
</dbReference>
<dbReference type="InterPro" id="IPR008030">
    <property type="entry name" value="NmrA-like"/>
</dbReference>